<gene>
    <name evidence="4" type="ORF">H0H28_05520</name>
</gene>
<organism evidence="4 5">
    <name type="scientific">Corynebacterium sanguinis</name>
    <dbReference type="NCBI Taxonomy" id="2594913"/>
    <lineage>
        <taxon>Bacteria</taxon>
        <taxon>Bacillati</taxon>
        <taxon>Actinomycetota</taxon>
        <taxon>Actinomycetes</taxon>
        <taxon>Mycobacteriales</taxon>
        <taxon>Corynebacteriaceae</taxon>
        <taxon>Corynebacterium</taxon>
    </lineage>
</organism>
<evidence type="ECO:0000259" key="3">
    <source>
        <dbReference type="Pfam" id="PF18186"/>
    </source>
</evidence>
<feature type="region of interest" description="Disordered" evidence="1">
    <location>
        <begin position="155"/>
        <end position="198"/>
    </location>
</feature>
<feature type="compositionally biased region" description="Polar residues" evidence="1">
    <location>
        <begin position="158"/>
        <end position="168"/>
    </location>
</feature>
<proteinExistence type="predicted"/>
<evidence type="ECO:0000256" key="2">
    <source>
        <dbReference type="SAM" id="Phobius"/>
    </source>
</evidence>
<name>A0A838X0R3_9CORY</name>
<keyword evidence="2" id="KW-0472">Membrane</keyword>
<sequence>MDEGRPKGLDKKGNPDSVAALTGLLDARRDRMLYTYRTQEKAADRYQQWEQCRKTTSIILTALTAGAFLASLGGLFFDPEVNAVLVSGAAALATMLTFLGESVDWKKSVEAHRAAAVDLRSIHNRYESLTWDIEHDAISLEDALVKRDELERDERNLLSKSPRTTSGDYNRAYEAINGKEKPQSTQKEIDARTLWRRK</sequence>
<feature type="transmembrane region" description="Helical" evidence="2">
    <location>
        <begin position="58"/>
        <end position="77"/>
    </location>
</feature>
<keyword evidence="2" id="KW-0812">Transmembrane</keyword>
<accession>A0A838X0R3</accession>
<dbReference type="Proteomes" id="UP000580709">
    <property type="component" value="Unassembled WGS sequence"/>
</dbReference>
<dbReference type="NCBIfam" id="NF033632">
    <property type="entry name" value="SLATT_4"/>
    <property type="match status" value="1"/>
</dbReference>
<keyword evidence="5" id="KW-1185">Reference proteome</keyword>
<evidence type="ECO:0000313" key="5">
    <source>
        <dbReference type="Proteomes" id="UP000580709"/>
    </source>
</evidence>
<protein>
    <submittedName>
        <fullName evidence="4">SLATT domain-containing protein</fullName>
    </submittedName>
</protein>
<feature type="transmembrane region" description="Helical" evidence="2">
    <location>
        <begin position="83"/>
        <end position="103"/>
    </location>
</feature>
<dbReference type="InterPro" id="IPR040811">
    <property type="entry name" value="SLATT_4"/>
</dbReference>
<feature type="compositionally biased region" description="Basic and acidic residues" evidence="1">
    <location>
        <begin position="177"/>
        <end position="198"/>
    </location>
</feature>
<dbReference type="AlphaFoldDB" id="A0A838X0R3"/>
<feature type="domain" description="SMODS and SLOG-associating 2TM effector" evidence="3">
    <location>
        <begin position="21"/>
        <end position="188"/>
    </location>
</feature>
<dbReference type="Pfam" id="PF18186">
    <property type="entry name" value="SLATT_4"/>
    <property type="match status" value="1"/>
</dbReference>
<reference evidence="4 5" key="1">
    <citation type="submission" date="2020-07" db="EMBL/GenBank/DDBJ databases">
        <authorList>
            <person name="Khare M."/>
        </authorList>
    </citation>
    <scope>NUCLEOTIDE SEQUENCE [LARGE SCALE GENOMIC DNA]</scope>
    <source>
        <strain evidence="4 5">P8776</strain>
    </source>
</reference>
<dbReference type="EMBL" id="JACEOR010000206">
    <property type="protein sequence ID" value="MBA4504790.1"/>
    <property type="molecule type" value="Genomic_DNA"/>
</dbReference>
<evidence type="ECO:0000256" key="1">
    <source>
        <dbReference type="SAM" id="MobiDB-lite"/>
    </source>
</evidence>
<keyword evidence="2" id="KW-1133">Transmembrane helix</keyword>
<comment type="caution">
    <text evidence="4">The sequence shown here is derived from an EMBL/GenBank/DDBJ whole genome shotgun (WGS) entry which is preliminary data.</text>
</comment>
<evidence type="ECO:0000313" key="4">
    <source>
        <dbReference type="EMBL" id="MBA4504790.1"/>
    </source>
</evidence>